<evidence type="ECO:0000259" key="2">
    <source>
        <dbReference type="Pfam" id="PF01557"/>
    </source>
</evidence>
<reference evidence="3" key="1">
    <citation type="journal article" date="2023" name="Int. J. Syst. Evol. Microbiol.">
        <title>Methylocystis iwaonis sp. nov., a type II methane-oxidizing bacterium from surface soil of a rice paddy field in Japan, and emended description of the genus Methylocystis (ex Whittenbury et al. 1970) Bowman et al. 1993.</title>
        <authorList>
            <person name="Kaise H."/>
            <person name="Sawadogo J.B."/>
            <person name="Alam M.S."/>
            <person name="Ueno C."/>
            <person name="Dianou D."/>
            <person name="Shinjo R."/>
            <person name="Asakawa S."/>
        </authorList>
    </citation>
    <scope>NUCLEOTIDE SEQUENCE</scope>
    <source>
        <strain evidence="3">LMG27198</strain>
    </source>
</reference>
<dbReference type="AlphaFoldDB" id="A0A9W6GV87"/>
<proteinExistence type="predicted"/>
<evidence type="ECO:0000313" key="3">
    <source>
        <dbReference type="EMBL" id="GLI93687.1"/>
    </source>
</evidence>
<gene>
    <name evidence="3" type="ORF">LMG27198_26790</name>
</gene>
<dbReference type="GO" id="GO:0008684">
    <property type="term" value="F:2-oxopent-4-enoate hydratase activity"/>
    <property type="evidence" value="ECO:0007669"/>
    <property type="project" value="TreeGrafter"/>
</dbReference>
<sequence>MTTYAQAKAQDAARCIWTHWQTRTTLETLPADCRPMTAAEGYAAQAELPGVAGRAVWGWKIAATSEVGQAHIQVSGPLAGRLLSGQVLENGAEVPFAGNRMRVAEPEFAFRMGRDLPPRATDYSTEEVLAAVAGLHPSLEMPDSRFAVFTRAGEAQLIADNACTRHFVFGPAAPDLWREIDLRAHALQGQVETASGRRWTRDGRGEAVLGDPRVALAWLVNRLSSLGVTLKAGQAVTTGTCMPPLEIEAGDAVRADFGPLGQVALRVSATD</sequence>
<name>A0A9W6GV87_9HYPH</name>
<dbReference type="InterPro" id="IPR050772">
    <property type="entry name" value="Hydratase-Decarb/MhpD_sf"/>
</dbReference>
<dbReference type="InterPro" id="IPR036663">
    <property type="entry name" value="Fumarylacetoacetase_C_sf"/>
</dbReference>
<dbReference type="PANTHER" id="PTHR30143:SF0">
    <property type="entry name" value="2-KETO-4-PENTENOATE HYDRATASE"/>
    <property type="match status" value="1"/>
</dbReference>
<evidence type="ECO:0000256" key="1">
    <source>
        <dbReference type="ARBA" id="ARBA00023239"/>
    </source>
</evidence>
<evidence type="ECO:0000313" key="4">
    <source>
        <dbReference type="Proteomes" id="UP001144323"/>
    </source>
</evidence>
<protein>
    <submittedName>
        <fullName evidence="3">Hydratase</fullName>
    </submittedName>
</protein>
<accession>A0A9W6GV87</accession>
<dbReference type="RefSeq" id="WP_281803650.1">
    <property type="nucleotide sequence ID" value="NZ_BSEC01000001.1"/>
</dbReference>
<organism evidence="3 4">
    <name type="scientific">Methylocystis echinoides</name>
    <dbReference type="NCBI Taxonomy" id="29468"/>
    <lineage>
        <taxon>Bacteria</taxon>
        <taxon>Pseudomonadati</taxon>
        <taxon>Pseudomonadota</taxon>
        <taxon>Alphaproteobacteria</taxon>
        <taxon>Hyphomicrobiales</taxon>
        <taxon>Methylocystaceae</taxon>
        <taxon>Methylocystis</taxon>
    </lineage>
</organism>
<dbReference type="EMBL" id="BSEC01000001">
    <property type="protein sequence ID" value="GLI93687.1"/>
    <property type="molecule type" value="Genomic_DNA"/>
</dbReference>
<dbReference type="Gene3D" id="3.90.850.10">
    <property type="entry name" value="Fumarylacetoacetase-like, C-terminal domain"/>
    <property type="match status" value="1"/>
</dbReference>
<dbReference type="Pfam" id="PF01557">
    <property type="entry name" value="FAA_hydrolase"/>
    <property type="match status" value="1"/>
</dbReference>
<feature type="domain" description="Fumarylacetoacetase-like C-terminal" evidence="2">
    <location>
        <begin position="103"/>
        <end position="267"/>
    </location>
</feature>
<dbReference type="GO" id="GO:0005737">
    <property type="term" value="C:cytoplasm"/>
    <property type="evidence" value="ECO:0007669"/>
    <property type="project" value="TreeGrafter"/>
</dbReference>
<dbReference type="SUPFAM" id="SSF56529">
    <property type="entry name" value="FAH"/>
    <property type="match status" value="1"/>
</dbReference>
<dbReference type="PANTHER" id="PTHR30143">
    <property type="entry name" value="ACID HYDRATASE"/>
    <property type="match status" value="1"/>
</dbReference>
<comment type="caution">
    <text evidence="3">The sequence shown here is derived from an EMBL/GenBank/DDBJ whole genome shotgun (WGS) entry which is preliminary data.</text>
</comment>
<dbReference type="InterPro" id="IPR011234">
    <property type="entry name" value="Fumarylacetoacetase-like_C"/>
</dbReference>
<keyword evidence="1" id="KW-0456">Lyase</keyword>
<keyword evidence="4" id="KW-1185">Reference proteome</keyword>
<dbReference type="Proteomes" id="UP001144323">
    <property type="component" value="Unassembled WGS sequence"/>
</dbReference>